<protein>
    <recommendedName>
        <fullName evidence="4">DUF3221 domain-containing protein</fullName>
    </recommendedName>
</protein>
<evidence type="ECO:0000256" key="1">
    <source>
        <dbReference type="SAM" id="SignalP"/>
    </source>
</evidence>
<evidence type="ECO:0000313" key="3">
    <source>
        <dbReference type="Proteomes" id="UP000282311"/>
    </source>
</evidence>
<dbReference type="OrthoDB" id="2696313at2"/>
<dbReference type="RefSeq" id="WP_120749762.1">
    <property type="nucleotide sequence ID" value="NZ_RBAH01000020.1"/>
</dbReference>
<feature type="signal peptide" evidence="1">
    <location>
        <begin position="1"/>
        <end position="23"/>
    </location>
</feature>
<feature type="chain" id="PRO_5039165570" description="DUF3221 domain-containing protein" evidence="1">
    <location>
        <begin position="24"/>
        <end position="104"/>
    </location>
</feature>
<dbReference type="AlphaFoldDB" id="A0A3B0BUE1"/>
<proteinExistence type="predicted"/>
<name>A0A3B0BUE1_9BACL</name>
<evidence type="ECO:0000313" key="2">
    <source>
        <dbReference type="EMBL" id="RKN77053.1"/>
    </source>
</evidence>
<dbReference type="Proteomes" id="UP000282311">
    <property type="component" value="Unassembled WGS sequence"/>
</dbReference>
<sequence length="104" mass="11626">MKKSSICFVLLLLLLVGCGPAETTETKTDAVQNETEIIQLATLQKVTLTNISEKKGDIFQGMKITLGDRGKEFDWVNVTNPTYFPRLYLSDMNADSKNEIIVIL</sequence>
<evidence type="ECO:0008006" key="4">
    <source>
        <dbReference type="Google" id="ProtNLM"/>
    </source>
</evidence>
<organism evidence="2 3">
    <name type="scientific">Paenibacillus ginsengarvi</name>
    <dbReference type="NCBI Taxonomy" id="400777"/>
    <lineage>
        <taxon>Bacteria</taxon>
        <taxon>Bacillati</taxon>
        <taxon>Bacillota</taxon>
        <taxon>Bacilli</taxon>
        <taxon>Bacillales</taxon>
        <taxon>Paenibacillaceae</taxon>
        <taxon>Paenibacillus</taxon>
    </lineage>
</organism>
<comment type="caution">
    <text evidence="2">The sequence shown here is derived from an EMBL/GenBank/DDBJ whole genome shotgun (WGS) entry which is preliminary data.</text>
</comment>
<keyword evidence="1" id="KW-0732">Signal</keyword>
<dbReference type="EMBL" id="RBAH01000020">
    <property type="protein sequence ID" value="RKN77053.1"/>
    <property type="molecule type" value="Genomic_DNA"/>
</dbReference>
<gene>
    <name evidence="2" type="ORF">D7M11_23810</name>
</gene>
<keyword evidence="3" id="KW-1185">Reference proteome</keyword>
<dbReference type="PROSITE" id="PS51257">
    <property type="entry name" value="PROKAR_LIPOPROTEIN"/>
    <property type="match status" value="1"/>
</dbReference>
<reference evidence="2 3" key="1">
    <citation type="journal article" date="2007" name="Int. J. Syst. Evol. Microbiol.">
        <title>Paenibacillus ginsengarvi sp. nov., isolated from soil from ginseng cultivation.</title>
        <authorList>
            <person name="Yoon M.H."/>
            <person name="Ten L.N."/>
            <person name="Im W.T."/>
        </authorList>
    </citation>
    <scope>NUCLEOTIDE SEQUENCE [LARGE SCALE GENOMIC DNA]</scope>
    <source>
        <strain evidence="2 3">KCTC 13059</strain>
    </source>
</reference>
<accession>A0A3B0BUE1</accession>